<evidence type="ECO:0000256" key="1">
    <source>
        <dbReference type="ARBA" id="ARBA00022801"/>
    </source>
</evidence>
<sequence>MSTPQTAQVQITNGTANPAIVTLWHKNSDYGTESQTFLLLEHATSAPMTVHFNTGWGSLSVLDYWAVKLVVVNGTHSGVYHNTGSGWWTECQLQSADAGKLITLTVDTGAFTVPLPSGGVSVPMQKVAPYTTVDNVFVLMLENHSFDNIFAMSGIPGIQHATSANTNTYVDGTGQSHTYAVGSQAPQAMPTDPGHEFADVLEQLCGVGTTRDPWTPYNQPITNSGFAANYATSKSEAPTFGPDLPTASQIGDIMQCFDTKNALPVIYALATEFAICDRWHSSLPGPTWPNRFFVHGASSAGWTDSPGPLTIGDWVGHSGFVYPSGASVFDRMDAAGLPWRIYADHTGDVAGAVPQVASLKGITYKLDTESFSSLASDVLGPYPYAYTFIEPNYGDVVFGTYKGGSSQHPMDSMTNGEALIKATYEAIRNSPLWNRSLLIITYDEHGGFYDSVAPGEAPKPGDGSPENLSINSGGFLFDQYGVRVPAVVVSPQIARNTVSHTLYDHASVPATLASLYGFPHMTARDASANTVLDVFNVYPPRGDCPTILPNPVAAPTPAPAAAVRDPSAPLPEGGNAQALLQTLAKTQIDLARGDPAEAAAIRAHVATIKTSGELEAYAIQVQAMAAQAVAASSPDDPTGPNIPRSTLIGPASPQ</sequence>
<gene>
    <name evidence="3" type="ORF">G5B46_17545</name>
</gene>
<accession>A0A6G4R125</accession>
<proteinExistence type="predicted"/>
<dbReference type="Gene3D" id="3.40.720.10">
    <property type="entry name" value="Alkaline Phosphatase, subunit A"/>
    <property type="match status" value="2"/>
</dbReference>
<comment type="caution">
    <text evidence="3">The sequence shown here is derived from an EMBL/GenBank/DDBJ whole genome shotgun (WGS) entry which is preliminary data.</text>
</comment>
<dbReference type="SUPFAM" id="SSF53649">
    <property type="entry name" value="Alkaline phosphatase-like"/>
    <property type="match status" value="1"/>
</dbReference>
<dbReference type="GO" id="GO:0009395">
    <property type="term" value="P:phospholipid catabolic process"/>
    <property type="evidence" value="ECO:0007669"/>
    <property type="project" value="TreeGrafter"/>
</dbReference>
<reference evidence="3" key="1">
    <citation type="submission" date="2020-02" db="EMBL/GenBank/DDBJ databases">
        <authorList>
            <person name="Gao J."/>
            <person name="Sun J."/>
        </authorList>
    </citation>
    <scope>NUCLEOTIDE SEQUENCE</scope>
    <source>
        <strain evidence="3">602-2</strain>
    </source>
</reference>
<name>A0A6G4R125_9CAUL</name>
<dbReference type="EMBL" id="JAAKGT010000009">
    <property type="protein sequence ID" value="NGM51417.1"/>
    <property type="molecule type" value="Genomic_DNA"/>
</dbReference>
<dbReference type="RefSeq" id="WP_165260834.1">
    <property type="nucleotide sequence ID" value="NZ_JAAKGT010000009.1"/>
</dbReference>
<dbReference type="PANTHER" id="PTHR31956:SF1">
    <property type="entry name" value="NON-SPECIFIC PHOSPHOLIPASE C1"/>
    <property type="match status" value="1"/>
</dbReference>
<dbReference type="AlphaFoldDB" id="A0A6G4R125"/>
<organism evidence="3">
    <name type="scientific">Caulobacter sp. 602-2</name>
    <dbReference type="NCBI Taxonomy" id="2710887"/>
    <lineage>
        <taxon>Bacteria</taxon>
        <taxon>Pseudomonadati</taxon>
        <taxon>Pseudomonadota</taxon>
        <taxon>Alphaproteobacteria</taxon>
        <taxon>Caulobacterales</taxon>
        <taxon>Caulobacteraceae</taxon>
        <taxon>Caulobacter</taxon>
    </lineage>
</organism>
<dbReference type="GO" id="GO:0042578">
    <property type="term" value="F:phosphoric ester hydrolase activity"/>
    <property type="evidence" value="ECO:0007669"/>
    <property type="project" value="UniProtKB-ARBA"/>
</dbReference>
<evidence type="ECO:0000256" key="2">
    <source>
        <dbReference type="SAM" id="MobiDB-lite"/>
    </source>
</evidence>
<dbReference type="InterPro" id="IPR017850">
    <property type="entry name" value="Alkaline_phosphatase_core_sf"/>
</dbReference>
<dbReference type="Pfam" id="PF04185">
    <property type="entry name" value="Phosphoesterase"/>
    <property type="match status" value="1"/>
</dbReference>
<protein>
    <submittedName>
        <fullName evidence="3">Phosphoesterase</fullName>
    </submittedName>
</protein>
<dbReference type="Gene3D" id="2.60.40.3820">
    <property type="match status" value="1"/>
</dbReference>
<evidence type="ECO:0000313" key="3">
    <source>
        <dbReference type="EMBL" id="NGM51417.1"/>
    </source>
</evidence>
<keyword evidence="1" id="KW-0378">Hydrolase</keyword>
<dbReference type="InterPro" id="IPR007312">
    <property type="entry name" value="Phosphoesterase"/>
</dbReference>
<dbReference type="PANTHER" id="PTHR31956">
    <property type="entry name" value="NON-SPECIFIC PHOSPHOLIPASE C4-RELATED"/>
    <property type="match status" value="1"/>
</dbReference>
<feature type="region of interest" description="Disordered" evidence="2">
    <location>
        <begin position="629"/>
        <end position="654"/>
    </location>
</feature>